<proteinExistence type="predicted"/>
<organism evidence="2 3">
    <name type="scientific">Acidithiobacillus ferridurans</name>
    <dbReference type="NCBI Taxonomy" id="1232575"/>
    <lineage>
        <taxon>Bacteria</taxon>
        <taxon>Pseudomonadati</taxon>
        <taxon>Pseudomonadota</taxon>
        <taxon>Acidithiobacillia</taxon>
        <taxon>Acidithiobacillales</taxon>
        <taxon>Acidithiobacillaceae</taxon>
        <taxon>Acidithiobacillus</taxon>
    </lineage>
</organism>
<gene>
    <name evidence="2" type="ORF">HF568_06855</name>
</gene>
<protein>
    <submittedName>
        <fullName evidence="2">Uncharacterized protein</fullName>
    </submittedName>
</protein>
<evidence type="ECO:0000256" key="1">
    <source>
        <dbReference type="SAM" id="Phobius"/>
    </source>
</evidence>
<dbReference type="EMBL" id="JABBHS010000198">
    <property type="protein sequence ID" value="MBU2722933.1"/>
    <property type="molecule type" value="Genomic_DNA"/>
</dbReference>
<dbReference type="AlphaFoldDB" id="A0A8X8KB67"/>
<sequence>MDWKFAGRILAKDINRAAHVVAAVVFSAAWFGNSLDAAILAASAWVSIRALGFLLDAWAGPAP</sequence>
<accession>A0A8X8KB67</accession>
<name>A0A8X8KB67_ACIFI</name>
<evidence type="ECO:0000313" key="3">
    <source>
        <dbReference type="Proteomes" id="UP000887300"/>
    </source>
</evidence>
<evidence type="ECO:0000313" key="2">
    <source>
        <dbReference type="EMBL" id="MBU2722933.1"/>
    </source>
</evidence>
<reference evidence="2" key="1">
    <citation type="journal article" date="2021" name="ISME J.">
        <title>Genomic evolution of the class Acidithiobacillia: deep-branching Proteobacteria living in extreme acidic conditions.</title>
        <authorList>
            <person name="Moya-Beltran A."/>
            <person name="Beard S."/>
            <person name="Rojas-Villalobos C."/>
            <person name="Issotta F."/>
            <person name="Gallardo Y."/>
            <person name="Ulloa R."/>
            <person name="Giaveno A."/>
            <person name="Degli Esposti M."/>
            <person name="Johnson D.B."/>
            <person name="Quatrini R."/>
        </authorList>
    </citation>
    <scope>NUCLEOTIDE SEQUENCE</scope>
    <source>
        <strain evidence="2">DSM 583</strain>
    </source>
</reference>
<dbReference type="RefSeq" id="WP_215886112.1">
    <property type="nucleotide sequence ID" value="NZ_CP134225.1"/>
</dbReference>
<feature type="transmembrane region" description="Helical" evidence="1">
    <location>
        <begin position="14"/>
        <end position="31"/>
    </location>
</feature>
<dbReference type="Proteomes" id="UP000887300">
    <property type="component" value="Unassembled WGS sequence"/>
</dbReference>
<comment type="caution">
    <text evidence="2">The sequence shown here is derived from an EMBL/GenBank/DDBJ whole genome shotgun (WGS) entry which is preliminary data.</text>
</comment>
<keyword evidence="1" id="KW-0472">Membrane</keyword>
<keyword evidence="1" id="KW-1133">Transmembrane helix</keyword>
<keyword evidence="1" id="KW-0812">Transmembrane</keyword>